<gene>
    <name evidence="3" type="primary">LOC108732392</name>
</gene>
<feature type="region of interest" description="Disordered" evidence="1">
    <location>
        <begin position="130"/>
        <end position="157"/>
    </location>
</feature>
<keyword evidence="2" id="KW-1185">Reference proteome</keyword>
<dbReference type="OrthoDB" id="6759218at2759"/>
<feature type="compositionally biased region" description="Basic and acidic residues" evidence="1">
    <location>
        <begin position="130"/>
        <end position="153"/>
    </location>
</feature>
<dbReference type="AlphaFoldDB" id="A0A1W4WEX8"/>
<protein>
    <submittedName>
        <fullName evidence="3">Uncharacterized protein LOC108732392</fullName>
    </submittedName>
</protein>
<evidence type="ECO:0000256" key="1">
    <source>
        <dbReference type="SAM" id="MobiDB-lite"/>
    </source>
</evidence>
<accession>A0A1W4WEX8</accession>
<sequence length="300" mass="34850">MTRAIDNFQMEDNQNLLTNILKKRYANVPEKLQQINSLVSEYTKGNGTKMDYEKILNALHGMIANDVPQNILLYFLTTIPLPNENIGKCDSESDLFNLMQKSRITLPESINNSLRKYFNELTNNAIRTNDTNKEVNNEKESAIVKTNNKRDTSDNNEDDVFVKPKRKSKVSRKINNSCYDYNLEDCKSLLDISAQYVVTNFSALHQFYKRKNEMVWNILHTNPRHEVAQVCFAVLKDLNKKRKWLRMIDSNNVSVESLRDEFKGGFSLIKKLQKPELESRMNSFEVTDELKDAVIKYISS</sequence>
<name>A0A1W4WEX8_AGRPL</name>
<organism evidence="2 3">
    <name type="scientific">Agrilus planipennis</name>
    <name type="common">Emerald ash borer</name>
    <name type="synonym">Agrilus marcopoli</name>
    <dbReference type="NCBI Taxonomy" id="224129"/>
    <lineage>
        <taxon>Eukaryota</taxon>
        <taxon>Metazoa</taxon>
        <taxon>Ecdysozoa</taxon>
        <taxon>Arthropoda</taxon>
        <taxon>Hexapoda</taxon>
        <taxon>Insecta</taxon>
        <taxon>Pterygota</taxon>
        <taxon>Neoptera</taxon>
        <taxon>Endopterygota</taxon>
        <taxon>Coleoptera</taxon>
        <taxon>Polyphaga</taxon>
        <taxon>Elateriformia</taxon>
        <taxon>Buprestoidea</taxon>
        <taxon>Buprestidae</taxon>
        <taxon>Agrilinae</taxon>
        <taxon>Agrilus</taxon>
    </lineage>
</organism>
<dbReference type="Proteomes" id="UP000192223">
    <property type="component" value="Unplaced"/>
</dbReference>
<evidence type="ECO:0000313" key="3">
    <source>
        <dbReference type="RefSeq" id="XP_018318668.2"/>
    </source>
</evidence>
<dbReference type="GeneID" id="108732392"/>
<reference evidence="3" key="1">
    <citation type="submission" date="2025-08" db="UniProtKB">
        <authorList>
            <consortium name="RefSeq"/>
        </authorList>
    </citation>
    <scope>IDENTIFICATION</scope>
    <source>
        <tissue evidence="3">Entire body</tissue>
    </source>
</reference>
<dbReference type="RefSeq" id="XP_018318668.2">
    <property type="nucleotide sequence ID" value="XM_018463166.2"/>
</dbReference>
<proteinExistence type="predicted"/>
<dbReference type="InParanoid" id="A0A1W4WEX8"/>
<evidence type="ECO:0000313" key="2">
    <source>
        <dbReference type="Proteomes" id="UP000192223"/>
    </source>
</evidence>
<dbReference type="KEGG" id="apln:108732392"/>